<evidence type="ECO:0000256" key="11">
    <source>
        <dbReference type="SAM" id="SignalP"/>
    </source>
</evidence>
<gene>
    <name evidence="14" type="ORF">KP79_PYT04212</name>
</gene>
<evidence type="ECO:0000256" key="10">
    <source>
        <dbReference type="RuleBase" id="RU366055"/>
    </source>
</evidence>
<keyword evidence="6 10" id="KW-0378">Hydrolase</keyword>
<feature type="domain" description="ENPP1-3/EXOG-like endonuclease/phosphodiesterase" evidence="12">
    <location>
        <begin position="97"/>
        <end position="259"/>
    </location>
</feature>
<dbReference type="GO" id="GO:0006309">
    <property type="term" value="P:apoptotic DNA fragmentation"/>
    <property type="evidence" value="ECO:0007669"/>
    <property type="project" value="TreeGrafter"/>
</dbReference>
<dbReference type="SUPFAM" id="SSF54060">
    <property type="entry name" value="His-Me finger endonucleases"/>
    <property type="match status" value="1"/>
</dbReference>
<dbReference type="InterPro" id="IPR040255">
    <property type="entry name" value="Non-specific_endonuclease"/>
</dbReference>
<dbReference type="InterPro" id="IPR044925">
    <property type="entry name" value="His-Me_finger_sf"/>
</dbReference>
<comment type="similarity">
    <text evidence="2 10">Belongs to the DNA/RNA non-specific endonuclease family.</text>
</comment>
<dbReference type="SMART" id="SM00477">
    <property type="entry name" value="NUC"/>
    <property type="match status" value="1"/>
</dbReference>
<keyword evidence="3 10" id="KW-0540">Nuclease</keyword>
<accession>A0A210Q4S3</accession>
<feature type="signal peptide" evidence="11">
    <location>
        <begin position="1"/>
        <end position="22"/>
    </location>
</feature>
<keyword evidence="7" id="KW-0460">Magnesium</keyword>
<dbReference type="AlphaFoldDB" id="A0A210Q4S3"/>
<dbReference type="GO" id="GO:0003676">
    <property type="term" value="F:nucleic acid binding"/>
    <property type="evidence" value="ECO:0007669"/>
    <property type="project" value="InterPro"/>
</dbReference>
<dbReference type="GO" id="GO:0000014">
    <property type="term" value="F:single-stranded DNA endodeoxyribonuclease activity"/>
    <property type="evidence" value="ECO:0007669"/>
    <property type="project" value="TreeGrafter"/>
</dbReference>
<dbReference type="Gene3D" id="3.40.570.10">
    <property type="entry name" value="Extracellular Endonuclease, subunit A"/>
    <property type="match status" value="1"/>
</dbReference>
<keyword evidence="15" id="KW-1185">Reference proteome</keyword>
<keyword evidence="5 10" id="KW-0255">Endonuclease</keyword>
<dbReference type="PANTHER" id="PTHR13966:SF5">
    <property type="entry name" value="ENDONUCLEASE G, MITOCHONDRIAL"/>
    <property type="match status" value="1"/>
</dbReference>
<dbReference type="GO" id="GO:0046872">
    <property type="term" value="F:metal ion binding"/>
    <property type="evidence" value="ECO:0007669"/>
    <property type="project" value="UniProtKB-KW"/>
</dbReference>
<dbReference type="STRING" id="6573.A0A210Q4S3"/>
<feature type="active site" description="Proton acceptor" evidence="8">
    <location>
        <position position="162"/>
    </location>
</feature>
<evidence type="ECO:0000259" key="13">
    <source>
        <dbReference type="SMART" id="SM00892"/>
    </source>
</evidence>
<dbReference type="SMART" id="SM00892">
    <property type="entry name" value="Endonuclease_NS"/>
    <property type="match status" value="1"/>
</dbReference>
<dbReference type="InterPro" id="IPR018524">
    <property type="entry name" value="DNA/RNA_endonuclease_AS"/>
</dbReference>
<reference evidence="14 15" key="1">
    <citation type="journal article" date="2017" name="Nat. Ecol. Evol.">
        <title>Scallop genome provides insights into evolution of bilaterian karyotype and development.</title>
        <authorList>
            <person name="Wang S."/>
            <person name="Zhang J."/>
            <person name="Jiao W."/>
            <person name="Li J."/>
            <person name="Xun X."/>
            <person name="Sun Y."/>
            <person name="Guo X."/>
            <person name="Huan P."/>
            <person name="Dong B."/>
            <person name="Zhang L."/>
            <person name="Hu X."/>
            <person name="Sun X."/>
            <person name="Wang J."/>
            <person name="Zhao C."/>
            <person name="Wang Y."/>
            <person name="Wang D."/>
            <person name="Huang X."/>
            <person name="Wang R."/>
            <person name="Lv J."/>
            <person name="Li Y."/>
            <person name="Zhang Z."/>
            <person name="Liu B."/>
            <person name="Lu W."/>
            <person name="Hui Y."/>
            <person name="Liang J."/>
            <person name="Zhou Z."/>
            <person name="Hou R."/>
            <person name="Li X."/>
            <person name="Liu Y."/>
            <person name="Li H."/>
            <person name="Ning X."/>
            <person name="Lin Y."/>
            <person name="Zhao L."/>
            <person name="Xing Q."/>
            <person name="Dou J."/>
            <person name="Li Y."/>
            <person name="Mao J."/>
            <person name="Guo H."/>
            <person name="Dou H."/>
            <person name="Li T."/>
            <person name="Mu C."/>
            <person name="Jiang W."/>
            <person name="Fu Q."/>
            <person name="Fu X."/>
            <person name="Miao Y."/>
            <person name="Liu J."/>
            <person name="Yu Q."/>
            <person name="Li R."/>
            <person name="Liao H."/>
            <person name="Li X."/>
            <person name="Kong Y."/>
            <person name="Jiang Z."/>
            <person name="Chourrout D."/>
            <person name="Li R."/>
            <person name="Bao Z."/>
        </authorList>
    </citation>
    <scope>NUCLEOTIDE SEQUENCE [LARGE SCALE GENOMIC DNA]</scope>
    <source>
        <strain evidence="14 15">PY_sf001</strain>
    </source>
</reference>
<dbReference type="EC" id="3.1.30.-" evidence="10"/>
<keyword evidence="11" id="KW-0732">Signal</keyword>
<comment type="caution">
    <text evidence="14">The sequence shown here is derived from an EMBL/GenBank/DDBJ whole genome shotgun (WGS) entry which is preliminary data.</text>
</comment>
<evidence type="ECO:0000313" key="15">
    <source>
        <dbReference type="Proteomes" id="UP000242188"/>
    </source>
</evidence>
<dbReference type="OrthoDB" id="5418055at2759"/>
<dbReference type="PANTHER" id="PTHR13966">
    <property type="entry name" value="ENDONUCLEASE RELATED"/>
    <property type="match status" value="1"/>
</dbReference>
<dbReference type="GO" id="GO:0005743">
    <property type="term" value="C:mitochondrial inner membrane"/>
    <property type="evidence" value="ECO:0007669"/>
    <property type="project" value="TreeGrafter"/>
</dbReference>
<feature type="chain" id="PRO_5012329391" description="Endonuclease" evidence="11">
    <location>
        <begin position="23"/>
        <end position="265"/>
    </location>
</feature>
<proteinExistence type="inferred from homology"/>
<dbReference type="Pfam" id="PF01223">
    <property type="entry name" value="Endonuclease_NS"/>
    <property type="match status" value="1"/>
</dbReference>
<dbReference type="PROSITE" id="PS01070">
    <property type="entry name" value="NUCLEASE_NON_SPEC"/>
    <property type="match status" value="1"/>
</dbReference>
<dbReference type="CDD" id="cd00091">
    <property type="entry name" value="NUC"/>
    <property type="match status" value="1"/>
</dbReference>
<feature type="domain" description="DNA/RNA non-specific endonuclease/pyrophosphatase/phosphodiesterase" evidence="13">
    <location>
        <begin position="96"/>
        <end position="264"/>
    </location>
</feature>
<evidence type="ECO:0000256" key="3">
    <source>
        <dbReference type="ARBA" id="ARBA00022722"/>
    </source>
</evidence>
<protein>
    <recommendedName>
        <fullName evidence="10">Endonuclease</fullName>
        <ecNumber evidence="10">3.1.30.-</ecNumber>
    </recommendedName>
</protein>
<dbReference type="EMBL" id="NEDP02005024">
    <property type="protein sequence ID" value="OWF43715.1"/>
    <property type="molecule type" value="Genomic_DNA"/>
</dbReference>
<name>A0A210Q4S3_MIZYE</name>
<dbReference type="InterPro" id="IPR001604">
    <property type="entry name" value="Endo_G_ENPP1-like_dom"/>
</dbReference>
<organism evidence="14 15">
    <name type="scientific">Mizuhopecten yessoensis</name>
    <name type="common">Japanese scallop</name>
    <name type="synonym">Patinopecten yessoensis</name>
    <dbReference type="NCBI Taxonomy" id="6573"/>
    <lineage>
        <taxon>Eukaryota</taxon>
        <taxon>Metazoa</taxon>
        <taxon>Spiralia</taxon>
        <taxon>Lophotrochozoa</taxon>
        <taxon>Mollusca</taxon>
        <taxon>Bivalvia</taxon>
        <taxon>Autobranchia</taxon>
        <taxon>Pteriomorphia</taxon>
        <taxon>Pectinida</taxon>
        <taxon>Pectinoidea</taxon>
        <taxon>Pectinidae</taxon>
        <taxon>Mizuhopecten</taxon>
    </lineage>
</organism>
<dbReference type="Proteomes" id="UP000242188">
    <property type="component" value="Unassembled WGS sequence"/>
</dbReference>
<evidence type="ECO:0000256" key="5">
    <source>
        <dbReference type="ARBA" id="ARBA00022759"/>
    </source>
</evidence>
<evidence type="ECO:0000256" key="1">
    <source>
        <dbReference type="ARBA" id="ARBA00001946"/>
    </source>
</evidence>
<evidence type="ECO:0000256" key="9">
    <source>
        <dbReference type="PIRSR" id="PIRSR640255-2"/>
    </source>
</evidence>
<evidence type="ECO:0000256" key="8">
    <source>
        <dbReference type="PIRSR" id="PIRSR640255-1"/>
    </source>
</evidence>
<dbReference type="InterPro" id="IPR020821">
    <property type="entry name" value="ENPP1-3/EXOG-like_nuc-like"/>
</dbReference>
<dbReference type="GO" id="GO:0005634">
    <property type="term" value="C:nucleus"/>
    <property type="evidence" value="ECO:0007669"/>
    <property type="project" value="TreeGrafter"/>
</dbReference>
<dbReference type="GO" id="GO:0004521">
    <property type="term" value="F:RNA endonuclease activity"/>
    <property type="evidence" value="ECO:0007669"/>
    <property type="project" value="TreeGrafter"/>
</dbReference>
<feature type="binding site" evidence="9">
    <location>
        <position position="194"/>
    </location>
    <ligand>
        <name>Mg(2+)</name>
        <dbReference type="ChEBI" id="CHEBI:18420"/>
        <note>catalytic</note>
    </ligand>
</feature>
<evidence type="ECO:0000256" key="4">
    <source>
        <dbReference type="ARBA" id="ARBA00022723"/>
    </source>
</evidence>
<evidence type="ECO:0000256" key="7">
    <source>
        <dbReference type="ARBA" id="ARBA00022842"/>
    </source>
</evidence>
<evidence type="ECO:0000313" key="14">
    <source>
        <dbReference type="EMBL" id="OWF43715.1"/>
    </source>
</evidence>
<sequence length="265" mass="30199">MKRFRLLTTLSALSAGAGFCAGVKYETHGKGQNEQGETESRNCRYYIPLPTVSAAAPTNVDFPSFSNTVFPTPTPPSNRISEIMKYGFPSLDQIKSYDNFVLSYDRRNRTAHWVFEHIKPEHVSGKNETDRDQSSFQEDYSIHPYFRSTNYDYKASGYDRGHLAAAANHKHSQHAMDQTFTLSNISPQVGRGFNRDAWNNLERFVRGVAKMNRNVYVCTGPLYLPKREADGKLYVNLVSCDWSKQCGCTHTFLQGRGCRELPWRV</sequence>
<keyword evidence="4 9" id="KW-0479">Metal-binding</keyword>
<evidence type="ECO:0000259" key="12">
    <source>
        <dbReference type="SMART" id="SM00477"/>
    </source>
</evidence>
<evidence type="ECO:0000256" key="6">
    <source>
        <dbReference type="ARBA" id="ARBA00022801"/>
    </source>
</evidence>
<comment type="cofactor">
    <cofactor evidence="1 10">
        <name>Mg(2+)</name>
        <dbReference type="ChEBI" id="CHEBI:18420"/>
    </cofactor>
</comment>
<dbReference type="InterPro" id="IPR044929">
    <property type="entry name" value="DNA/RNA_non-sp_Endonuclease_sf"/>
</dbReference>
<evidence type="ECO:0000256" key="2">
    <source>
        <dbReference type="ARBA" id="ARBA00010052"/>
    </source>
</evidence>